<sequence length="158" mass="18063">MADIENKSNADIRLVECKIDQKITYYSDYPARHSKELASPLCSKRLPRIAAHSIQSIDEQIEVPKMPVVNFTNCHLFEVRQSLNIKIYIEGCHRNLTANIPITLGNFPIRSENYSEIPVPIMASLGTPYPYEMEQVSNVNESGPIYSAQCNQYGWWLK</sequence>
<keyword evidence="3" id="KW-1185">Reference proteome</keyword>
<gene>
    <name evidence="2" type="ORF">QE152_g32698</name>
</gene>
<dbReference type="Proteomes" id="UP001458880">
    <property type="component" value="Unassembled WGS sequence"/>
</dbReference>
<dbReference type="InterPro" id="IPR014756">
    <property type="entry name" value="Ig_E-set"/>
</dbReference>
<protein>
    <submittedName>
        <fullName evidence="2">Arrestin (Or S-antigen), C-terminal domain</fullName>
    </submittedName>
</protein>
<dbReference type="SUPFAM" id="SSF81296">
    <property type="entry name" value="E set domains"/>
    <property type="match status" value="1"/>
</dbReference>
<dbReference type="AlphaFoldDB" id="A0AAW1IY78"/>
<organism evidence="2 3">
    <name type="scientific">Popillia japonica</name>
    <name type="common">Japanese beetle</name>
    <dbReference type="NCBI Taxonomy" id="7064"/>
    <lineage>
        <taxon>Eukaryota</taxon>
        <taxon>Metazoa</taxon>
        <taxon>Ecdysozoa</taxon>
        <taxon>Arthropoda</taxon>
        <taxon>Hexapoda</taxon>
        <taxon>Insecta</taxon>
        <taxon>Pterygota</taxon>
        <taxon>Neoptera</taxon>
        <taxon>Endopterygota</taxon>
        <taxon>Coleoptera</taxon>
        <taxon>Polyphaga</taxon>
        <taxon>Scarabaeiformia</taxon>
        <taxon>Scarabaeidae</taxon>
        <taxon>Rutelinae</taxon>
        <taxon>Popillia</taxon>
    </lineage>
</organism>
<evidence type="ECO:0000313" key="2">
    <source>
        <dbReference type="EMBL" id="KAK9695267.1"/>
    </source>
</evidence>
<accession>A0AAW1IY78</accession>
<dbReference type="EMBL" id="JASPKY010000487">
    <property type="protein sequence ID" value="KAK9695267.1"/>
    <property type="molecule type" value="Genomic_DNA"/>
</dbReference>
<name>A0AAW1IY78_POPJA</name>
<dbReference type="Gene3D" id="2.60.40.640">
    <property type="match status" value="1"/>
</dbReference>
<evidence type="ECO:0000259" key="1">
    <source>
        <dbReference type="Pfam" id="PF02752"/>
    </source>
</evidence>
<dbReference type="Pfam" id="PF02752">
    <property type="entry name" value="Arrestin_C"/>
    <property type="match status" value="1"/>
</dbReference>
<evidence type="ECO:0000313" key="3">
    <source>
        <dbReference type="Proteomes" id="UP001458880"/>
    </source>
</evidence>
<proteinExistence type="predicted"/>
<comment type="caution">
    <text evidence="2">The sequence shown here is derived from an EMBL/GenBank/DDBJ whole genome shotgun (WGS) entry which is preliminary data.</text>
</comment>
<feature type="domain" description="Arrestin C-terminal-like" evidence="1">
    <location>
        <begin position="3"/>
        <end position="108"/>
    </location>
</feature>
<dbReference type="InterPro" id="IPR014752">
    <property type="entry name" value="Arrestin-like_C"/>
</dbReference>
<dbReference type="InterPro" id="IPR011022">
    <property type="entry name" value="Arrestin_C-like"/>
</dbReference>
<reference evidence="2 3" key="1">
    <citation type="journal article" date="2024" name="BMC Genomics">
        <title>De novo assembly and annotation of Popillia japonica's genome with initial clues to its potential as an invasive pest.</title>
        <authorList>
            <person name="Cucini C."/>
            <person name="Boschi S."/>
            <person name="Funari R."/>
            <person name="Cardaioli E."/>
            <person name="Iannotti N."/>
            <person name="Marturano G."/>
            <person name="Paoli F."/>
            <person name="Bruttini M."/>
            <person name="Carapelli A."/>
            <person name="Frati F."/>
            <person name="Nardi F."/>
        </authorList>
    </citation>
    <scope>NUCLEOTIDE SEQUENCE [LARGE SCALE GENOMIC DNA]</scope>
    <source>
        <strain evidence="2">DMR45628</strain>
    </source>
</reference>